<organism evidence="2 3">
    <name type="scientific">Trifolium medium</name>
    <dbReference type="NCBI Taxonomy" id="97028"/>
    <lineage>
        <taxon>Eukaryota</taxon>
        <taxon>Viridiplantae</taxon>
        <taxon>Streptophyta</taxon>
        <taxon>Embryophyta</taxon>
        <taxon>Tracheophyta</taxon>
        <taxon>Spermatophyta</taxon>
        <taxon>Magnoliopsida</taxon>
        <taxon>eudicotyledons</taxon>
        <taxon>Gunneridae</taxon>
        <taxon>Pentapetalae</taxon>
        <taxon>rosids</taxon>
        <taxon>fabids</taxon>
        <taxon>Fabales</taxon>
        <taxon>Fabaceae</taxon>
        <taxon>Papilionoideae</taxon>
        <taxon>50 kb inversion clade</taxon>
        <taxon>NPAAA clade</taxon>
        <taxon>Hologalegina</taxon>
        <taxon>IRL clade</taxon>
        <taxon>Trifolieae</taxon>
        <taxon>Trifolium</taxon>
    </lineage>
</organism>
<dbReference type="Proteomes" id="UP000265520">
    <property type="component" value="Unassembled WGS sequence"/>
</dbReference>
<keyword evidence="2" id="KW-0378">Hydrolase</keyword>
<dbReference type="Pfam" id="PF17921">
    <property type="entry name" value="Integrase_H2C2"/>
    <property type="match status" value="1"/>
</dbReference>
<dbReference type="Gene3D" id="1.10.340.70">
    <property type="match status" value="1"/>
</dbReference>
<evidence type="ECO:0000313" key="3">
    <source>
        <dbReference type="Proteomes" id="UP000265520"/>
    </source>
</evidence>
<protein>
    <submittedName>
        <fullName evidence="2">Gag protease polyprotein</fullName>
    </submittedName>
</protein>
<dbReference type="GO" id="GO:0008233">
    <property type="term" value="F:peptidase activity"/>
    <property type="evidence" value="ECO:0007669"/>
    <property type="project" value="UniProtKB-KW"/>
</dbReference>
<sequence length="39" mass="4751">MYQDLKRNVWWPNMKTEIAEFVARCMVCQQVKIEHQKPA</sequence>
<feature type="non-terminal residue" evidence="2">
    <location>
        <position position="39"/>
    </location>
</feature>
<keyword evidence="2" id="KW-0645">Protease</keyword>
<dbReference type="EMBL" id="LXQA011204684">
    <property type="protein sequence ID" value="MCI88881.1"/>
    <property type="molecule type" value="Genomic_DNA"/>
</dbReference>
<evidence type="ECO:0000313" key="2">
    <source>
        <dbReference type="EMBL" id="MCI88881.1"/>
    </source>
</evidence>
<name>A0A392VPH3_9FABA</name>
<dbReference type="AlphaFoldDB" id="A0A392VPH3"/>
<proteinExistence type="predicted"/>
<feature type="domain" description="Integrase zinc-binding" evidence="1">
    <location>
        <begin position="1"/>
        <end position="32"/>
    </location>
</feature>
<dbReference type="GO" id="GO:0006508">
    <property type="term" value="P:proteolysis"/>
    <property type="evidence" value="ECO:0007669"/>
    <property type="project" value="UniProtKB-KW"/>
</dbReference>
<comment type="caution">
    <text evidence="2">The sequence shown here is derived from an EMBL/GenBank/DDBJ whole genome shotgun (WGS) entry which is preliminary data.</text>
</comment>
<evidence type="ECO:0000259" key="1">
    <source>
        <dbReference type="Pfam" id="PF17921"/>
    </source>
</evidence>
<keyword evidence="3" id="KW-1185">Reference proteome</keyword>
<accession>A0A392VPH3</accession>
<dbReference type="InterPro" id="IPR041588">
    <property type="entry name" value="Integrase_H2C2"/>
</dbReference>
<reference evidence="2 3" key="1">
    <citation type="journal article" date="2018" name="Front. Plant Sci.">
        <title>Red Clover (Trifolium pratense) and Zigzag Clover (T. medium) - A Picture of Genomic Similarities and Differences.</title>
        <authorList>
            <person name="Dluhosova J."/>
            <person name="Istvanek J."/>
            <person name="Nedelnik J."/>
            <person name="Repkova J."/>
        </authorList>
    </citation>
    <scope>NUCLEOTIDE SEQUENCE [LARGE SCALE GENOMIC DNA]</scope>
    <source>
        <strain evidence="3">cv. 10/8</strain>
        <tissue evidence="2">Leaf</tissue>
    </source>
</reference>